<name>A0AAD1U5X0_EUPCR</name>
<feature type="compositionally biased region" description="Basic residues" evidence="1">
    <location>
        <begin position="22"/>
        <end position="33"/>
    </location>
</feature>
<comment type="caution">
    <text evidence="2">The sequence shown here is derived from an EMBL/GenBank/DDBJ whole genome shotgun (WGS) entry which is preliminary data.</text>
</comment>
<dbReference type="Proteomes" id="UP001295684">
    <property type="component" value="Unassembled WGS sequence"/>
</dbReference>
<sequence>MNKVLELYKRGDYNTKFKLKTLKQTKKRRSRQKVRNDIEKSDKRKERKIVNSCDIFYSTGSTSNLNNIPASTKPDTSAKQLRPKNINLRMEKELAKYKKEIEEKYEQSSMKTFVFKRSKEEEISESNESTTFSRSGQILPRINKKITMTLNRGKRARSDIRNKVADKLLYQINKPGLKFKNNLIRQERNAPPQIKLLETLNFGFGTKVQLTAPSTGKLPMQTHRIVSKSPTPKEAYKLTPRSHKRSKYSGFQFKNTNNPVFYKSKTGIREFSGPQMFHKEENASLSDFSHSFGMSQNSNKYSTPTLSKNNSWRKDLNSEGEPGTTRVNQKSKIVLTDFQNINIDGPIQKTQPSYRRTGRYKAVKKLKDYANTQGRVLKQNGRITICQKYK</sequence>
<reference evidence="2" key="1">
    <citation type="submission" date="2023-07" db="EMBL/GenBank/DDBJ databases">
        <authorList>
            <consortium name="AG Swart"/>
            <person name="Singh M."/>
            <person name="Singh A."/>
            <person name="Seah K."/>
            <person name="Emmerich C."/>
        </authorList>
    </citation>
    <scope>NUCLEOTIDE SEQUENCE</scope>
    <source>
        <strain evidence="2">DP1</strain>
    </source>
</reference>
<evidence type="ECO:0000313" key="2">
    <source>
        <dbReference type="EMBL" id="CAI2362541.1"/>
    </source>
</evidence>
<proteinExistence type="predicted"/>
<keyword evidence="3" id="KW-1185">Reference proteome</keyword>
<gene>
    <name evidence="2" type="ORF">ECRASSUSDP1_LOCUS3865</name>
</gene>
<organism evidence="2 3">
    <name type="scientific">Euplotes crassus</name>
    <dbReference type="NCBI Taxonomy" id="5936"/>
    <lineage>
        <taxon>Eukaryota</taxon>
        <taxon>Sar</taxon>
        <taxon>Alveolata</taxon>
        <taxon>Ciliophora</taxon>
        <taxon>Intramacronucleata</taxon>
        <taxon>Spirotrichea</taxon>
        <taxon>Hypotrichia</taxon>
        <taxon>Euplotida</taxon>
        <taxon>Euplotidae</taxon>
        <taxon>Moneuplotes</taxon>
    </lineage>
</organism>
<feature type="region of interest" description="Disordered" evidence="1">
    <location>
        <begin position="294"/>
        <end position="325"/>
    </location>
</feature>
<protein>
    <submittedName>
        <fullName evidence="2">Uncharacterized protein</fullName>
    </submittedName>
</protein>
<evidence type="ECO:0000256" key="1">
    <source>
        <dbReference type="SAM" id="MobiDB-lite"/>
    </source>
</evidence>
<dbReference type="AlphaFoldDB" id="A0AAD1U5X0"/>
<dbReference type="EMBL" id="CAMPGE010003698">
    <property type="protein sequence ID" value="CAI2362541.1"/>
    <property type="molecule type" value="Genomic_DNA"/>
</dbReference>
<feature type="region of interest" description="Disordered" evidence="1">
    <location>
        <begin position="22"/>
        <end position="45"/>
    </location>
</feature>
<feature type="compositionally biased region" description="Basic and acidic residues" evidence="1">
    <location>
        <begin position="34"/>
        <end position="44"/>
    </location>
</feature>
<evidence type="ECO:0000313" key="3">
    <source>
        <dbReference type="Proteomes" id="UP001295684"/>
    </source>
</evidence>
<accession>A0AAD1U5X0</accession>
<feature type="compositionally biased region" description="Polar residues" evidence="1">
    <location>
        <begin position="294"/>
        <end position="310"/>
    </location>
</feature>